<comment type="caution">
    <text evidence="3">The sequence shown here is derived from an EMBL/GenBank/DDBJ whole genome shotgun (WGS) entry which is preliminary data.</text>
</comment>
<accession>A0ABX0YIP2</accession>
<keyword evidence="1" id="KW-0804">Transcription</keyword>
<dbReference type="SMART" id="SM00738">
    <property type="entry name" value="NGN"/>
    <property type="match status" value="1"/>
</dbReference>
<dbReference type="CDD" id="cd09892">
    <property type="entry name" value="NGN_SP_RfaH"/>
    <property type="match status" value="1"/>
</dbReference>
<dbReference type="RefSeq" id="WP_168085407.1">
    <property type="nucleotide sequence ID" value="NZ_JAAVJI010000013.1"/>
</dbReference>
<dbReference type="Gene3D" id="3.30.70.940">
    <property type="entry name" value="NusG, N-terminal domain"/>
    <property type="match status" value="1"/>
</dbReference>
<dbReference type="Pfam" id="PF02357">
    <property type="entry name" value="NusG"/>
    <property type="match status" value="1"/>
</dbReference>
<dbReference type="SUPFAM" id="SSF82679">
    <property type="entry name" value="N-utilization substance G protein NusG, N-terminal domain"/>
    <property type="match status" value="1"/>
</dbReference>
<evidence type="ECO:0000313" key="3">
    <source>
        <dbReference type="EMBL" id="NJP02830.1"/>
    </source>
</evidence>
<evidence type="ECO:0000313" key="4">
    <source>
        <dbReference type="Proteomes" id="UP000746535"/>
    </source>
</evidence>
<organism evidence="3 4">
    <name type="scientific">Pseudomonas quercus</name>
    <dbReference type="NCBI Taxonomy" id="2722792"/>
    <lineage>
        <taxon>Bacteria</taxon>
        <taxon>Pseudomonadati</taxon>
        <taxon>Pseudomonadota</taxon>
        <taxon>Gammaproteobacteria</taxon>
        <taxon>Pseudomonadales</taxon>
        <taxon>Pseudomonadaceae</taxon>
        <taxon>Pseudomonas</taxon>
    </lineage>
</organism>
<proteinExistence type="predicted"/>
<feature type="domain" description="NusG-like N-terminal" evidence="2">
    <location>
        <begin position="15"/>
        <end position="112"/>
    </location>
</feature>
<sequence length="157" mass="17185">MDTAVAHCPVTHCPAAQWYVIQTKPRQEARAQAHLVRQGFECYLPVAEYAAGASVAQLVPTPLFPGYLFIRIAREASWYPIRSTRGVARVVAFGPQPCAVNDGLIAGLRQRSGSGLEAIFLCNDGDKRAVILLALLAHQQRVALPRQPLKQVVTHAY</sequence>
<evidence type="ECO:0000256" key="1">
    <source>
        <dbReference type="ARBA" id="ARBA00023163"/>
    </source>
</evidence>
<dbReference type="InterPro" id="IPR006645">
    <property type="entry name" value="NGN-like_dom"/>
</dbReference>
<name>A0ABX0YIP2_9PSED</name>
<gene>
    <name evidence="3" type="ORF">HBH25_18455</name>
</gene>
<reference evidence="3 4" key="1">
    <citation type="submission" date="2020-03" db="EMBL/GenBank/DDBJ databases">
        <authorList>
            <person name="Wang L."/>
            <person name="He N."/>
            <person name="Li Y."/>
            <person name="Fang Y."/>
            <person name="Zhang F."/>
        </authorList>
    </citation>
    <scope>NUCLEOTIDE SEQUENCE [LARGE SCALE GENOMIC DNA]</scope>
    <source>
        <strain evidence="4">hsmgli-8</strain>
    </source>
</reference>
<keyword evidence="4" id="KW-1185">Reference proteome</keyword>
<dbReference type="InterPro" id="IPR036735">
    <property type="entry name" value="NGN_dom_sf"/>
</dbReference>
<evidence type="ECO:0000259" key="2">
    <source>
        <dbReference type="SMART" id="SM00738"/>
    </source>
</evidence>
<dbReference type="Proteomes" id="UP000746535">
    <property type="component" value="Unassembled WGS sequence"/>
</dbReference>
<dbReference type="EMBL" id="JAAVJI010000013">
    <property type="protein sequence ID" value="NJP02830.1"/>
    <property type="molecule type" value="Genomic_DNA"/>
</dbReference>
<protein>
    <submittedName>
        <fullName evidence="3">Transcription/translation regulatory transformer protein RfaH</fullName>
    </submittedName>
</protein>